<keyword evidence="2" id="KW-1185">Reference proteome</keyword>
<sequence>MASGVELQGTDEMLASIRRKLASGVQRLENQGLRESGDILAEAQRQMAPRSGFDKVHIQDDIKVSPVRREDGMKVIRIGPGKRTSWRAHLSEFGSKNNQAHPFIYPSFHENKARVLRLLASVQRKGMS</sequence>
<dbReference type="NCBIfam" id="TIGR01725">
    <property type="entry name" value="phge_HK97_gp10"/>
    <property type="match status" value="1"/>
</dbReference>
<evidence type="ECO:0000313" key="2">
    <source>
        <dbReference type="Proteomes" id="UP000681162"/>
    </source>
</evidence>
<gene>
    <name evidence="1" type="ORF">J41TS12_41600</name>
</gene>
<proteinExistence type="predicted"/>
<name>A0A919XWH0_9BACL</name>
<dbReference type="Proteomes" id="UP000681162">
    <property type="component" value="Unassembled WGS sequence"/>
</dbReference>
<dbReference type="InterPro" id="IPR010064">
    <property type="entry name" value="HK97-gp10_tail"/>
</dbReference>
<organism evidence="1 2">
    <name type="scientific">Paenibacillus antibioticophila</name>
    <dbReference type="NCBI Taxonomy" id="1274374"/>
    <lineage>
        <taxon>Bacteria</taxon>
        <taxon>Bacillati</taxon>
        <taxon>Bacillota</taxon>
        <taxon>Bacilli</taxon>
        <taxon>Bacillales</taxon>
        <taxon>Paenibacillaceae</taxon>
        <taxon>Paenibacillus</taxon>
    </lineage>
</organism>
<reference evidence="1 2" key="1">
    <citation type="submission" date="2021-03" db="EMBL/GenBank/DDBJ databases">
        <title>Antimicrobial resistance genes in bacteria isolated from Japanese honey, and their potential for conferring macrolide and lincosamide resistance in the American foulbrood pathogen Paenibacillus larvae.</title>
        <authorList>
            <person name="Okamoto M."/>
            <person name="Kumagai M."/>
            <person name="Kanamori H."/>
            <person name="Takamatsu D."/>
        </authorList>
    </citation>
    <scope>NUCLEOTIDE SEQUENCE [LARGE SCALE GENOMIC DNA]</scope>
    <source>
        <strain evidence="1 2">J41TS12</strain>
    </source>
</reference>
<dbReference type="AlphaFoldDB" id="A0A919XWH0"/>
<dbReference type="EMBL" id="BORR01000020">
    <property type="protein sequence ID" value="GIO39299.1"/>
    <property type="molecule type" value="Genomic_DNA"/>
</dbReference>
<comment type="caution">
    <text evidence="1">The sequence shown here is derived from an EMBL/GenBank/DDBJ whole genome shotgun (WGS) entry which is preliminary data.</text>
</comment>
<protein>
    <recommendedName>
        <fullName evidence="3">HK97 gp10 family phage protein</fullName>
    </recommendedName>
</protein>
<accession>A0A919XWH0</accession>
<evidence type="ECO:0008006" key="3">
    <source>
        <dbReference type="Google" id="ProtNLM"/>
    </source>
</evidence>
<dbReference type="RefSeq" id="WP_212942440.1">
    <property type="nucleotide sequence ID" value="NZ_BORR01000020.1"/>
</dbReference>
<dbReference type="Pfam" id="PF04883">
    <property type="entry name" value="HK97-gp10_like"/>
    <property type="match status" value="1"/>
</dbReference>
<evidence type="ECO:0000313" key="1">
    <source>
        <dbReference type="EMBL" id="GIO39299.1"/>
    </source>
</evidence>